<keyword evidence="2" id="KW-1185">Reference proteome</keyword>
<name>A0ABN3W4J8_9ACTN</name>
<dbReference type="Proteomes" id="UP001500831">
    <property type="component" value="Unassembled WGS sequence"/>
</dbReference>
<evidence type="ECO:0000313" key="1">
    <source>
        <dbReference type="EMBL" id="GAA2885324.1"/>
    </source>
</evidence>
<dbReference type="EMBL" id="BAAAVI010000038">
    <property type="protein sequence ID" value="GAA2885324.1"/>
    <property type="molecule type" value="Genomic_DNA"/>
</dbReference>
<sequence length="89" mass="9570">MDGGDEIGLAVTALDRQQAALDENTEHGRVLRHDTDLAVDGLGNHHVGLARPELTLRGDDAYSQLRHFLSSSLSNQVPVRPGRTGTEGD</sequence>
<protein>
    <submittedName>
        <fullName evidence="1">Uncharacterized protein</fullName>
    </submittedName>
</protein>
<organism evidence="1 2">
    <name type="scientific">Streptosporangium fragile</name>
    <dbReference type="NCBI Taxonomy" id="46186"/>
    <lineage>
        <taxon>Bacteria</taxon>
        <taxon>Bacillati</taxon>
        <taxon>Actinomycetota</taxon>
        <taxon>Actinomycetes</taxon>
        <taxon>Streptosporangiales</taxon>
        <taxon>Streptosporangiaceae</taxon>
        <taxon>Streptosporangium</taxon>
    </lineage>
</organism>
<gene>
    <name evidence="1" type="ORF">GCM10010517_48920</name>
</gene>
<evidence type="ECO:0000313" key="2">
    <source>
        <dbReference type="Proteomes" id="UP001500831"/>
    </source>
</evidence>
<proteinExistence type="predicted"/>
<reference evidence="1 2" key="1">
    <citation type="journal article" date="2019" name="Int. J. Syst. Evol. Microbiol.">
        <title>The Global Catalogue of Microorganisms (GCM) 10K type strain sequencing project: providing services to taxonomists for standard genome sequencing and annotation.</title>
        <authorList>
            <consortium name="The Broad Institute Genomics Platform"/>
            <consortium name="The Broad Institute Genome Sequencing Center for Infectious Disease"/>
            <person name="Wu L."/>
            <person name="Ma J."/>
        </authorList>
    </citation>
    <scope>NUCLEOTIDE SEQUENCE [LARGE SCALE GENOMIC DNA]</scope>
    <source>
        <strain evidence="1 2">JCM 6242</strain>
    </source>
</reference>
<accession>A0ABN3W4J8</accession>
<comment type="caution">
    <text evidence="1">The sequence shown here is derived from an EMBL/GenBank/DDBJ whole genome shotgun (WGS) entry which is preliminary data.</text>
</comment>